<sequence length="133" mass="14585">MVKPDGVSRGLEKEIFTRIEQAGLKVVQKKKMVMTEDQAADLYSPHFGKKFYPGLIKFITSGEVVCTVVEGEDAISGLRELMGATDPREAGSGTIRGDLKEENVLNAKGIIKNLVHGSDSPETAEREITIFFK</sequence>
<dbReference type="PROSITE" id="PS00469">
    <property type="entry name" value="NDPK"/>
    <property type="match status" value="1"/>
</dbReference>
<proteinExistence type="inferred from homology"/>
<dbReference type="GO" id="GO:0006183">
    <property type="term" value="P:GTP biosynthetic process"/>
    <property type="evidence" value="ECO:0007669"/>
    <property type="project" value="InterPro"/>
</dbReference>
<keyword evidence="5 12" id="KW-0547">Nucleotide-binding</keyword>
<dbReference type="GO" id="GO:0006228">
    <property type="term" value="P:UTP biosynthetic process"/>
    <property type="evidence" value="ECO:0007669"/>
    <property type="project" value="InterPro"/>
</dbReference>
<dbReference type="InterPro" id="IPR023005">
    <property type="entry name" value="Nucleoside_diP_kinase_AS"/>
</dbReference>
<evidence type="ECO:0000313" key="14">
    <source>
        <dbReference type="EMBL" id="KPJ64054.1"/>
    </source>
</evidence>
<dbReference type="GO" id="GO:0004550">
    <property type="term" value="F:nucleoside diphosphate kinase activity"/>
    <property type="evidence" value="ECO:0007669"/>
    <property type="project" value="UniProtKB-EC"/>
</dbReference>
<dbReference type="InterPro" id="IPR001564">
    <property type="entry name" value="Nucleoside_diP_kinase"/>
</dbReference>
<comment type="cofactor">
    <cofactor evidence="1">
        <name>Mg(2+)</name>
        <dbReference type="ChEBI" id="CHEBI:18420"/>
    </cofactor>
</comment>
<feature type="domain" description="Nucleoside diphosphate kinase-like" evidence="13">
    <location>
        <begin position="1"/>
        <end position="133"/>
    </location>
</feature>
<keyword evidence="4" id="KW-0479">Metal-binding</keyword>
<keyword evidence="8" id="KW-0460">Magnesium</keyword>
<evidence type="ECO:0000256" key="11">
    <source>
        <dbReference type="RuleBase" id="RU004011"/>
    </source>
</evidence>
<gene>
    <name evidence="14" type="ORF">AMJ44_13490</name>
</gene>
<dbReference type="CDD" id="cd04413">
    <property type="entry name" value="NDPk_I"/>
    <property type="match status" value="1"/>
</dbReference>
<feature type="binding site" evidence="10">
    <location>
        <position position="79"/>
    </location>
    <ligand>
        <name>ATP</name>
        <dbReference type="ChEBI" id="CHEBI:30616"/>
    </ligand>
</feature>
<keyword evidence="6 12" id="KW-0418">Kinase</keyword>
<keyword evidence="7 12" id="KW-0067">ATP-binding</keyword>
<dbReference type="GO" id="GO:0006241">
    <property type="term" value="P:CTP biosynthetic process"/>
    <property type="evidence" value="ECO:0007669"/>
    <property type="project" value="InterPro"/>
</dbReference>
<evidence type="ECO:0000256" key="10">
    <source>
        <dbReference type="PROSITE-ProRule" id="PRU00706"/>
    </source>
</evidence>
<reference evidence="14 15" key="1">
    <citation type="journal article" date="2015" name="Microbiome">
        <title>Genomic resolution of linkages in carbon, nitrogen, and sulfur cycling among widespread estuary sediment bacteria.</title>
        <authorList>
            <person name="Baker B.J."/>
            <person name="Lazar C.S."/>
            <person name="Teske A.P."/>
            <person name="Dick G.J."/>
        </authorList>
    </citation>
    <scope>NUCLEOTIDE SEQUENCE [LARGE SCALE GENOMIC DNA]</scope>
    <source>
        <strain evidence="14">DG_54_3</strain>
    </source>
</reference>
<feature type="binding site" evidence="10">
    <location>
        <position position="3"/>
    </location>
    <ligand>
        <name>ATP</name>
        <dbReference type="ChEBI" id="CHEBI:30616"/>
    </ligand>
</feature>
<evidence type="ECO:0000313" key="15">
    <source>
        <dbReference type="Proteomes" id="UP000051861"/>
    </source>
</evidence>
<protein>
    <recommendedName>
        <fullName evidence="12">Nucleoside diphosphate kinase</fullName>
        <ecNumber evidence="12">2.7.4.6</ecNumber>
    </recommendedName>
</protein>
<evidence type="ECO:0000256" key="12">
    <source>
        <dbReference type="RuleBase" id="RU004013"/>
    </source>
</evidence>
<dbReference type="PATRIC" id="fig|1703775.3.peg.1952"/>
<dbReference type="SMART" id="SM00562">
    <property type="entry name" value="NDK"/>
    <property type="match status" value="1"/>
</dbReference>
<dbReference type="GO" id="GO:0005524">
    <property type="term" value="F:ATP binding"/>
    <property type="evidence" value="ECO:0007669"/>
    <property type="project" value="UniProtKB-KW"/>
</dbReference>
<dbReference type="EC" id="2.7.4.6" evidence="12"/>
<comment type="catalytic activity">
    <reaction evidence="12">
        <text>a 2'-deoxyribonucleoside 5'-diphosphate + ATP = a 2'-deoxyribonucleoside 5'-triphosphate + ADP</text>
        <dbReference type="Rhea" id="RHEA:44640"/>
        <dbReference type="ChEBI" id="CHEBI:30616"/>
        <dbReference type="ChEBI" id="CHEBI:61560"/>
        <dbReference type="ChEBI" id="CHEBI:73316"/>
        <dbReference type="ChEBI" id="CHEBI:456216"/>
        <dbReference type="EC" id="2.7.4.6"/>
    </reaction>
</comment>
<feature type="binding site" evidence="10">
    <location>
        <position position="85"/>
    </location>
    <ligand>
        <name>ATP</name>
        <dbReference type="ChEBI" id="CHEBI:30616"/>
    </ligand>
</feature>
<feature type="active site" description="Pros-phosphohistidine intermediate" evidence="10">
    <location>
        <position position="116"/>
    </location>
</feature>
<comment type="caution">
    <text evidence="14">The sequence shown here is derived from an EMBL/GenBank/DDBJ whole genome shotgun (WGS) entry which is preliminary data.</text>
</comment>
<evidence type="ECO:0000256" key="1">
    <source>
        <dbReference type="ARBA" id="ARBA00001946"/>
    </source>
</evidence>
<dbReference type="PRINTS" id="PR01243">
    <property type="entry name" value="NUCDPKINASE"/>
</dbReference>
<evidence type="ECO:0000256" key="4">
    <source>
        <dbReference type="ARBA" id="ARBA00022723"/>
    </source>
</evidence>
<dbReference type="FunFam" id="3.30.70.141:FF:000017">
    <property type="entry name" value="Nucleoside diphosphate kinase"/>
    <property type="match status" value="1"/>
</dbReference>
<organism evidence="14 15">
    <name type="scientific">candidate division WOR-1 bacterium DG_54_3</name>
    <dbReference type="NCBI Taxonomy" id="1703775"/>
    <lineage>
        <taxon>Bacteria</taxon>
        <taxon>Bacillati</taxon>
        <taxon>Saganbacteria</taxon>
    </lineage>
</organism>
<name>A0A0S7XNV8_UNCSA</name>
<dbReference type="Gene3D" id="3.30.70.141">
    <property type="entry name" value="Nucleoside diphosphate kinase-like domain"/>
    <property type="match status" value="1"/>
</dbReference>
<dbReference type="AlphaFoldDB" id="A0A0S7XNV8"/>
<keyword evidence="3 12" id="KW-0808">Transferase</keyword>
<evidence type="ECO:0000256" key="8">
    <source>
        <dbReference type="ARBA" id="ARBA00022842"/>
    </source>
</evidence>
<evidence type="ECO:0000256" key="5">
    <source>
        <dbReference type="ARBA" id="ARBA00022741"/>
    </source>
</evidence>
<dbReference type="InterPro" id="IPR036850">
    <property type="entry name" value="NDK-like_dom_sf"/>
</dbReference>
<dbReference type="Proteomes" id="UP000051861">
    <property type="component" value="Unassembled WGS sequence"/>
</dbReference>
<comment type="similarity">
    <text evidence="2 10 11">Belongs to the NDK family.</text>
</comment>
<dbReference type="EMBL" id="LIZX01000202">
    <property type="protein sequence ID" value="KPJ64054.1"/>
    <property type="molecule type" value="Genomic_DNA"/>
</dbReference>
<feature type="binding site" evidence="10">
    <location>
        <position position="51"/>
    </location>
    <ligand>
        <name>ATP</name>
        <dbReference type="ChEBI" id="CHEBI:30616"/>
    </ligand>
</feature>
<evidence type="ECO:0000256" key="7">
    <source>
        <dbReference type="ARBA" id="ARBA00022840"/>
    </source>
</evidence>
<evidence type="ECO:0000259" key="13">
    <source>
        <dbReference type="SMART" id="SM00562"/>
    </source>
</evidence>
<feature type="binding site" evidence="10">
    <location>
        <position position="113"/>
    </location>
    <ligand>
        <name>ATP</name>
        <dbReference type="ChEBI" id="CHEBI:30616"/>
    </ligand>
</feature>
<evidence type="ECO:0000256" key="2">
    <source>
        <dbReference type="ARBA" id="ARBA00008142"/>
    </source>
</evidence>
<keyword evidence="9" id="KW-0546">Nucleotide metabolism</keyword>
<dbReference type="InterPro" id="IPR034907">
    <property type="entry name" value="NDK-like_dom"/>
</dbReference>
<dbReference type="Pfam" id="PF00334">
    <property type="entry name" value="NDK"/>
    <property type="match status" value="1"/>
</dbReference>
<evidence type="ECO:0000256" key="3">
    <source>
        <dbReference type="ARBA" id="ARBA00022679"/>
    </source>
</evidence>
<dbReference type="GO" id="GO:0046872">
    <property type="term" value="F:metal ion binding"/>
    <property type="evidence" value="ECO:0007669"/>
    <property type="project" value="UniProtKB-KW"/>
</dbReference>
<feature type="binding site" evidence="10">
    <location>
        <position position="96"/>
    </location>
    <ligand>
        <name>ATP</name>
        <dbReference type="ChEBI" id="CHEBI:30616"/>
    </ligand>
</feature>
<accession>A0A0S7XNV8</accession>
<evidence type="ECO:0000256" key="6">
    <source>
        <dbReference type="ARBA" id="ARBA00022777"/>
    </source>
</evidence>
<dbReference type="SUPFAM" id="SSF54919">
    <property type="entry name" value="Nucleoside diphosphate kinase, NDK"/>
    <property type="match status" value="1"/>
</dbReference>
<dbReference type="PANTHER" id="PTHR11349">
    <property type="entry name" value="NUCLEOSIDE DIPHOSPHATE KINASE"/>
    <property type="match status" value="1"/>
</dbReference>
<dbReference type="PROSITE" id="PS51374">
    <property type="entry name" value="NDPK_LIKE"/>
    <property type="match status" value="1"/>
</dbReference>
<evidence type="ECO:0000256" key="9">
    <source>
        <dbReference type="ARBA" id="ARBA00023080"/>
    </source>
</evidence>